<keyword evidence="4" id="KW-0520">NAD</keyword>
<evidence type="ECO:0000256" key="2">
    <source>
        <dbReference type="ARBA" id="ARBA00006484"/>
    </source>
</evidence>
<evidence type="ECO:0000256" key="5">
    <source>
        <dbReference type="ARBA" id="ARBA00034698"/>
    </source>
</evidence>
<dbReference type="Pfam" id="PF13561">
    <property type="entry name" value="adh_short_C2"/>
    <property type="match status" value="1"/>
</dbReference>
<evidence type="ECO:0000256" key="15">
    <source>
        <dbReference type="RuleBase" id="RU000363"/>
    </source>
</evidence>
<evidence type="ECO:0000256" key="7">
    <source>
        <dbReference type="ARBA" id="ARBA00038959"/>
    </source>
</evidence>
<dbReference type="Pfam" id="PF00106">
    <property type="entry name" value="adh_short"/>
    <property type="match status" value="1"/>
</dbReference>
<gene>
    <name evidence="16" type="ORF">QTO34_008155</name>
</gene>
<reference evidence="16" key="1">
    <citation type="submission" date="2023-06" db="EMBL/GenBank/DDBJ databases">
        <title>Reference genome for the Northern bat (Eptesicus nilssonii), a most northern bat species.</title>
        <authorList>
            <person name="Laine V.N."/>
            <person name="Pulliainen A.T."/>
            <person name="Lilley T.M."/>
        </authorList>
    </citation>
    <scope>NUCLEOTIDE SEQUENCE</scope>
    <source>
        <strain evidence="16">BLF_Eptnil</strain>
        <tissue evidence="16">Kidney</tissue>
    </source>
</reference>
<evidence type="ECO:0000256" key="12">
    <source>
        <dbReference type="ARBA" id="ARBA00043083"/>
    </source>
</evidence>
<dbReference type="PANTHER" id="PTHR43477">
    <property type="entry name" value="DIHYDROANTICAPSIN 7-DEHYDROGENASE"/>
    <property type="match status" value="1"/>
</dbReference>
<accession>A0AA40LTJ5</accession>
<name>A0AA40LTJ5_CNENI</name>
<evidence type="ECO:0000256" key="11">
    <source>
        <dbReference type="ARBA" id="ARBA00042565"/>
    </source>
</evidence>
<dbReference type="PRINTS" id="PR00080">
    <property type="entry name" value="SDRFAMILY"/>
</dbReference>
<dbReference type="GO" id="GO:0016617">
    <property type="term" value="F:4-oxoproline reductase activity"/>
    <property type="evidence" value="ECO:0007669"/>
    <property type="project" value="UniProtKB-EC"/>
</dbReference>
<dbReference type="EMBL" id="JAULJE010000002">
    <property type="protein sequence ID" value="KAK1345691.1"/>
    <property type="molecule type" value="Genomic_DNA"/>
</dbReference>
<evidence type="ECO:0000256" key="4">
    <source>
        <dbReference type="ARBA" id="ARBA00023027"/>
    </source>
</evidence>
<evidence type="ECO:0000313" key="16">
    <source>
        <dbReference type="EMBL" id="KAK1345691.1"/>
    </source>
</evidence>
<evidence type="ECO:0000256" key="3">
    <source>
        <dbReference type="ARBA" id="ARBA00023002"/>
    </source>
</evidence>
<comment type="pathway">
    <text evidence="5">Amino-acid metabolism.</text>
</comment>
<evidence type="ECO:0000256" key="1">
    <source>
        <dbReference type="ARBA" id="ARBA00004924"/>
    </source>
</evidence>
<evidence type="ECO:0000256" key="13">
    <source>
        <dbReference type="ARBA" id="ARBA00043199"/>
    </source>
</evidence>
<dbReference type="AlphaFoldDB" id="A0AA40LTJ5"/>
<dbReference type="InterPro" id="IPR002347">
    <property type="entry name" value="SDR_fam"/>
</dbReference>
<dbReference type="Gene3D" id="3.40.50.720">
    <property type="entry name" value="NAD(P)-binding Rossmann-like Domain"/>
    <property type="match status" value="1"/>
</dbReference>
<protein>
    <recommendedName>
        <fullName evidence="8">Dehydrogenase/reductase SDR family member 6</fullName>
        <ecNumber evidence="6">1.1.1.104</ecNumber>
        <ecNumber evidence="7">1.1.1.30</ecNumber>
    </recommendedName>
    <alternativeName>
        <fullName evidence="12">(R)-beta-hydroxybutyrate dehydrogenase</fullName>
    </alternativeName>
    <alternativeName>
        <fullName evidence="10">3-hydroxybutyrate dehydrogenase type 2</fullName>
    </alternativeName>
    <alternativeName>
        <fullName evidence="13">4-oxo-L-proline reductase</fullName>
    </alternativeName>
    <alternativeName>
        <fullName evidence="11">Oxidoreductase UCPA</fullName>
    </alternativeName>
    <alternativeName>
        <fullName evidence="9">Short chain dehydrogenase/reductase family 15C member 1</fullName>
    </alternativeName>
</protein>
<evidence type="ECO:0000256" key="10">
    <source>
        <dbReference type="ARBA" id="ARBA00042309"/>
    </source>
</evidence>
<dbReference type="Proteomes" id="UP001177744">
    <property type="component" value="Unassembled WGS sequence"/>
</dbReference>
<evidence type="ECO:0000256" key="9">
    <source>
        <dbReference type="ARBA" id="ARBA00041727"/>
    </source>
</evidence>
<dbReference type="SUPFAM" id="SSF51735">
    <property type="entry name" value="NAD(P)-binding Rossmann-fold domains"/>
    <property type="match status" value="1"/>
</dbReference>
<dbReference type="InterPro" id="IPR036291">
    <property type="entry name" value="NAD(P)-bd_dom_sf"/>
</dbReference>
<comment type="similarity">
    <text evidence="2 15">Belongs to the short-chain dehydrogenases/reductases (SDR) family.</text>
</comment>
<evidence type="ECO:0000313" key="17">
    <source>
        <dbReference type="Proteomes" id="UP001177744"/>
    </source>
</evidence>
<dbReference type="EC" id="1.1.1.104" evidence="6"/>
<proteinExistence type="inferred from homology"/>
<keyword evidence="3" id="KW-0560">Oxidoreductase</keyword>
<dbReference type="InterPro" id="IPR020904">
    <property type="entry name" value="Sc_DH/Rdtase_CS"/>
</dbReference>
<dbReference type="GO" id="GO:0003858">
    <property type="term" value="F:3-hydroxybutyrate dehydrogenase activity"/>
    <property type="evidence" value="ECO:0007669"/>
    <property type="project" value="UniProtKB-EC"/>
</dbReference>
<dbReference type="GO" id="GO:0005737">
    <property type="term" value="C:cytoplasm"/>
    <property type="evidence" value="ECO:0007669"/>
    <property type="project" value="TreeGrafter"/>
</dbReference>
<sequence>MNLTLDSTTGSIMGRLDKKVIILTAAAQGIGRAAAIAFAREGAKVIATDVNESKLQELEKYPGIQTRVLDVTKKKQIDQFANEVERVDVLFNVAGLICMHTSPLVDLTPLPPPSPTFPLRLDSLIMLPCLRAFFVHRTVLSQSQAGWHFSMSQVAAYLLLLYKHQRPQMLAQKSGNIINMSSVASSIKGVVNRCVYSTTKAAVIGLTKAVAADFIQQGIRCNCVCPGTVDTPSLQERIQARPNPEEALSDFLKRQKTGRFATAEEIALLCVYLASDEVSTALRRGVSQTNEPPKF</sequence>
<comment type="catalytic activity">
    <reaction evidence="14">
        <text>(R)-3-hydroxybutanoate + NAD(+) = acetoacetate + NADH + H(+)</text>
        <dbReference type="Rhea" id="RHEA:20521"/>
        <dbReference type="ChEBI" id="CHEBI:10983"/>
        <dbReference type="ChEBI" id="CHEBI:13705"/>
        <dbReference type="ChEBI" id="CHEBI:15378"/>
        <dbReference type="ChEBI" id="CHEBI:57540"/>
        <dbReference type="ChEBI" id="CHEBI:57945"/>
        <dbReference type="EC" id="1.1.1.30"/>
    </reaction>
</comment>
<evidence type="ECO:0000256" key="14">
    <source>
        <dbReference type="ARBA" id="ARBA00049550"/>
    </source>
</evidence>
<dbReference type="PRINTS" id="PR00081">
    <property type="entry name" value="GDHRDH"/>
</dbReference>
<dbReference type="GO" id="GO:0019290">
    <property type="term" value="P:siderophore biosynthetic process"/>
    <property type="evidence" value="ECO:0007669"/>
    <property type="project" value="TreeGrafter"/>
</dbReference>
<dbReference type="PANTHER" id="PTHR43477:SF4">
    <property type="entry name" value="DEHYDROGENASE_REDUCTASE SDR FAMILY MEMBER 6"/>
    <property type="match status" value="1"/>
</dbReference>
<evidence type="ECO:0000256" key="6">
    <source>
        <dbReference type="ARBA" id="ARBA00038956"/>
    </source>
</evidence>
<evidence type="ECO:0000256" key="8">
    <source>
        <dbReference type="ARBA" id="ARBA00039194"/>
    </source>
</evidence>
<comment type="caution">
    <text evidence="16">The sequence shown here is derived from an EMBL/GenBank/DDBJ whole genome shotgun (WGS) entry which is preliminary data.</text>
</comment>
<dbReference type="CDD" id="cd05368">
    <property type="entry name" value="DHRS6_like_SDR_c"/>
    <property type="match status" value="1"/>
</dbReference>
<dbReference type="EC" id="1.1.1.30" evidence="7"/>
<organism evidence="16 17">
    <name type="scientific">Cnephaeus nilssonii</name>
    <name type="common">Northern bat</name>
    <name type="synonym">Eptesicus nilssonii</name>
    <dbReference type="NCBI Taxonomy" id="3371016"/>
    <lineage>
        <taxon>Eukaryota</taxon>
        <taxon>Metazoa</taxon>
        <taxon>Chordata</taxon>
        <taxon>Craniata</taxon>
        <taxon>Vertebrata</taxon>
        <taxon>Euteleostomi</taxon>
        <taxon>Mammalia</taxon>
        <taxon>Eutheria</taxon>
        <taxon>Laurasiatheria</taxon>
        <taxon>Chiroptera</taxon>
        <taxon>Yangochiroptera</taxon>
        <taxon>Vespertilionidae</taxon>
        <taxon>Cnephaeus</taxon>
    </lineage>
</organism>
<comment type="pathway">
    <text evidence="1">Siderophore biosynthesis.</text>
</comment>
<keyword evidence="17" id="KW-1185">Reference proteome</keyword>
<dbReference type="InterPro" id="IPR051122">
    <property type="entry name" value="SDR_DHRS6-like"/>
</dbReference>
<dbReference type="PROSITE" id="PS00061">
    <property type="entry name" value="ADH_SHORT"/>
    <property type="match status" value="1"/>
</dbReference>